<dbReference type="CDD" id="cd13890">
    <property type="entry name" value="CuRO_3_CueO_FtsP"/>
    <property type="match status" value="1"/>
</dbReference>
<organism evidence="7 8">
    <name type="scientific">Balneatrix alpica</name>
    <dbReference type="NCBI Taxonomy" id="75684"/>
    <lineage>
        <taxon>Bacteria</taxon>
        <taxon>Pseudomonadati</taxon>
        <taxon>Pseudomonadota</taxon>
        <taxon>Gammaproteobacteria</taxon>
        <taxon>Oceanospirillales</taxon>
        <taxon>Balneatrichaceae</taxon>
        <taxon>Balneatrix</taxon>
    </lineage>
</organism>
<dbReference type="SUPFAM" id="SSF49503">
    <property type="entry name" value="Cupredoxins"/>
    <property type="match status" value="3"/>
</dbReference>
<protein>
    <submittedName>
        <fullName evidence="7">Multicopper oxidase domain-containing protein</fullName>
    </submittedName>
</protein>
<keyword evidence="8" id="KW-1185">Reference proteome</keyword>
<evidence type="ECO:0000256" key="2">
    <source>
        <dbReference type="ARBA" id="ARBA00023002"/>
    </source>
</evidence>
<dbReference type="InterPro" id="IPR006311">
    <property type="entry name" value="TAT_signal"/>
</dbReference>
<keyword evidence="3" id="KW-0732">Signal</keyword>
<dbReference type="PROSITE" id="PS00080">
    <property type="entry name" value="MULTICOPPER_OXIDASE2"/>
    <property type="match status" value="1"/>
</dbReference>
<feature type="domain" description="Plastocyanin-like" evidence="4">
    <location>
        <begin position="215"/>
        <end position="294"/>
    </location>
</feature>
<dbReference type="PROSITE" id="PS51318">
    <property type="entry name" value="TAT"/>
    <property type="match status" value="1"/>
</dbReference>
<gene>
    <name evidence="7" type="ORF">ACFFLH_05010</name>
</gene>
<dbReference type="PANTHER" id="PTHR11709:SF2">
    <property type="entry name" value="MULTICOPPER OXIDASE LPR1"/>
    <property type="match status" value="1"/>
</dbReference>
<dbReference type="InterPro" id="IPR002355">
    <property type="entry name" value="Cu_oxidase_Cu_BS"/>
</dbReference>
<dbReference type="Pfam" id="PF07732">
    <property type="entry name" value="Cu-oxidase_3"/>
    <property type="match status" value="1"/>
</dbReference>
<dbReference type="Pfam" id="PF07731">
    <property type="entry name" value="Cu-oxidase_2"/>
    <property type="match status" value="1"/>
</dbReference>
<dbReference type="InterPro" id="IPR008972">
    <property type="entry name" value="Cupredoxin"/>
</dbReference>
<feature type="domain" description="Plastocyanin-like" evidence="6">
    <location>
        <begin position="60"/>
        <end position="170"/>
    </location>
</feature>
<evidence type="ECO:0000313" key="8">
    <source>
        <dbReference type="Proteomes" id="UP001589628"/>
    </source>
</evidence>
<dbReference type="RefSeq" id="WP_081414471.1">
    <property type="nucleotide sequence ID" value="NZ_JBHLZN010000001.1"/>
</dbReference>
<dbReference type="InterPro" id="IPR001117">
    <property type="entry name" value="Cu-oxidase_2nd"/>
</dbReference>
<dbReference type="EMBL" id="JBHLZN010000001">
    <property type="protein sequence ID" value="MFB9885767.1"/>
    <property type="molecule type" value="Genomic_DNA"/>
</dbReference>
<dbReference type="Pfam" id="PF00394">
    <property type="entry name" value="Cu-oxidase"/>
    <property type="match status" value="1"/>
</dbReference>
<accession>A0ABV5Z949</accession>
<evidence type="ECO:0000259" key="5">
    <source>
        <dbReference type="Pfam" id="PF07731"/>
    </source>
</evidence>
<dbReference type="PANTHER" id="PTHR11709">
    <property type="entry name" value="MULTI-COPPER OXIDASE"/>
    <property type="match status" value="1"/>
</dbReference>
<dbReference type="InterPro" id="IPR011707">
    <property type="entry name" value="Cu-oxidase-like_N"/>
</dbReference>
<feature type="chain" id="PRO_5046515731" evidence="3">
    <location>
        <begin position="20"/>
        <end position="508"/>
    </location>
</feature>
<name>A0ABV5Z949_9GAMM</name>
<dbReference type="InterPro" id="IPR045087">
    <property type="entry name" value="Cu-oxidase_fam"/>
</dbReference>
<keyword evidence="1" id="KW-0479">Metal-binding</keyword>
<feature type="signal peptide" evidence="3">
    <location>
        <begin position="1"/>
        <end position="19"/>
    </location>
</feature>
<evidence type="ECO:0000259" key="6">
    <source>
        <dbReference type="Pfam" id="PF07732"/>
    </source>
</evidence>
<evidence type="ECO:0000256" key="1">
    <source>
        <dbReference type="ARBA" id="ARBA00022723"/>
    </source>
</evidence>
<feature type="domain" description="Plastocyanin-like" evidence="5">
    <location>
        <begin position="389"/>
        <end position="507"/>
    </location>
</feature>
<dbReference type="CDD" id="cd04232">
    <property type="entry name" value="CuRO_1_CueO_FtsP"/>
    <property type="match status" value="1"/>
</dbReference>
<comment type="caution">
    <text evidence="7">The sequence shown here is derived from an EMBL/GenBank/DDBJ whole genome shotgun (WGS) entry which is preliminary data.</text>
</comment>
<evidence type="ECO:0000256" key="3">
    <source>
        <dbReference type="SAM" id="SignalP"/>
    </source>
</evidence>
<reference evidence="7 8" key="1">
    <citation type="submission" date="2024-09" db="EMBL/GenBank/DDBJ databases">
        <authorList>
            <person name="Sun Q."/>
            <person name="Mori K."/>
        </authorList>
    </citation>
    <scope>NUCLEOTIDE SEQUENCE [LARGE SCALE GENOMIC DNA]</scope>
    <source>
        <strain evidence="7 8">ATCC 51285</strain>
    </source>
</reference>
<evidence type="ECO:0000259" key="4">
    <source>
        <dbReference type="Pfam" id="PF00394"/>
    </source>
</evidence>
<keyword evidence="2" id="KW-0560">Oxidoreductase</keyword>
<proteinExistence type="predicted"/>
<evidence type="ECO:0000313" key="7">
    <source>
        <dbReference type="EMBL" id="MFB9885767.1"/>
    </source>
</evidence>
<dbReference type="Proteomes" id="UP001589628">
    <property type="component" value="Unassembled WGS sequence"/>
</dbReference>
<dbReference type="Gene3D" id="2.60.40.420">
    <property type="entry name" value="Cupredoxins - blue copper proteins"/>
    <property type="match status" value="3"/>
</dbReference>
<dbReference type="InterPro" id="IPR011706">
    <property type="entry name" value="Cu-oxidase_C"/>
</dbReference>
<sequence>MHTISRRQFLALSSATVMASMFPLSLRAQSTLRPLPIPRVIDMTASSEATVNLILRESNHHFGEGLSGTTFGINGTYLGPLIRLKNAQAVNLNVKNLLAESTTLHWHGLHVPGEVDGGPQQMIAPNTTWRPSLEIKQRASFNWYHAHPCGKTAEHVYKGLAGPLIVEDSDSLATDLPHTYGVDDFVIVLQDKMFDDQGKMSYQLTEEMLLEGFAGNTLLVNGVRSGVSAQTPRGWIRLRILNASNARSIGIALADQAPLWVIASDGGFLSQPVEVAGLAIHAGERYEVLLDGSNTTTLDLLSVLEIEEGPEAEETEPEEDETDFADLMATGGIGLPSKLLIRFIQDPLLPVASSAHLPQRLIHLPPADASTALRQRNFVLNMNLGAALHQLQGTHQQSMGINGKAFDMTRIDEQIKRQEMEVWRFTSEDEVHPMHIHGTSFRILRVNGAPPPEYMQGWKDTVVVDDGGATEVLVSFPHLANHRFPYMYHCHLLEHEDMGMMGQFTVSD</sequence>